<name>B1GRL3_CAEEL</name>
<feature type="transmembrane region" description="Helical" evidence="1">
    <location>
        <begin position="36"/>
        <end position="60"/>
    </location>
</feature>
<evidence type="ECO:0000256" key="1">
    <source>
        <dbReference type="SAM" id="Phobius"/>
    </source>
</evidence>
<dbReference type="HOGENOM" id="CLU_053041_3_0_1"/>
<keyword evidence="1" id="KW-0472">Membrane</keyword>
<dbReference type="ExpressionAtlas" id="B1GRL3">
    <property type="expression patterns" value="baseline and differential"/>
</dbReference>
<dbReference type="Proteomes" id="UP000001940">
    <property type="component" value="Chromosome V"/>
</dbReference>
<evidence type="ECO:0000313" key="4">
    <source>
        <dbReference type="WormBase" id="C24B9.4b"/>
    </source>
</evidence>
<dbReference type="Bgee" id="WBGene00016049">
    <property type="expression patterns" value="Expressed in larva"/>
</dbReference>
<dbReference type="PANTHER" id="PTHR23021:SF86">
    <property type="entry name" value="SERPENTINE RECEPTOR, CLASS T"/>
    <property type="match status" value="1"/>
</dbReference>
<dbReference type="AlphaFoldDB" id="B1GRL3"/>
<keyword evidence="1" id="KW-1133">Transmembrane helix</keyword>
<dbReference type="RefSeq" id="NP_001122857.1">
    <property type="nucleotide sequence ID" value="NM_001129385.5"/>
</dbReference>
<dbReference type="EMBL" id="BX284605">
    <property type="protein sequence ID" value="CCD65475.1"/>
    <property type="molecule type" value="Genomic_DNA"/>
</dbReference>
<dbReference type="AGR" id="WB:WBGene00016049"/>
<feature type="transmembrane region" description="Helical" evidence="1">
    <location>
        <begin position="180"/>
        <end position="201"/>
    </location>
</feature>
<dbReference type="UCSC" id="C24B9.4b">
    <property type="organism name" value="c. elegans"/>
</dbReference>
<keyword evidence="2" id="KW-0675">Receptor</keyword>
<dbReference type="InterPro" id="IPR019425">
    <property type="entry name" value="7TM_GPCR_serpentine_rcpt_Srt"/>
</dbReference>
<feature type="transmembrane region" description="Helical" evidence="1">
    <location>
        <begin position="207"/>
        <end position="232"/>
    </location>
</feature>
<evidence type="ECO:0000313" key="2">
    <source>
        <dbReference type="EMBL" id="CCD65475.1"/>
    </source>
</evidence>
<protein>
    <submittedName>
        <fullName evidence="2">G protein-coupled receptor</fullName>
    </submittedName>
</protein>
<keyword evidence="3" id="KW-1185">Reference proteome</keyword>
<dbReference type="WormBase" id="C24B9.4b">
    <property type="protein sequence ID" value="CE42404"/>
    <property type="gene ID" value="WBGene00016049"/>
    <property type="gene designation" value="srt-28"/>
</dbReference>
<dbReference type="OrthoDB" id="5875846at2759"/>
<evidence type="ECO:0000313" key="3">
    <source>
        <dbReference type="Proteomes" id="UP000001940"/>
    </source>
</evidence>
<organism evidence="2 3">
    <name type="scientific">Caenorhabditis elegans</name>
    <dbReference type="NCBI Taxonomy" id="6239"/>
    <lineage>
        <taxon>Eukaryota</taxon>
        <taxon>Metazoa</taxon>
        <taxon>Ecdysozoa</taxon>
        <taxon>Nematoda</taxon>
        <taxon>Chromadorea</taxon>
        <taxon>Rhabditida</taxon>
        <taxon>Rhabditina</taxon>
        <taxon>Rhabditomorpha</taxon>
        <taxon>Rhabditoidea</taxon>
        <taxon>Rhabditidae</taxon>
        <taxon>Peloderinae</taxon>
        <taxon>Caenorhabditis</taxon>
    </lineage>
</organism>
<sequence length="267" mass="29911">MNNILKYGSISKIPLYDCSAHTAEEWSQRDGVPRPIIGCLDMAYGIFINIMYIPILTVMFESDHFKLSCFKIMIFLGIVDMAALWVNSIATGFLAYHGAVFCSYPNLIYIAGMAGLGLWCCSCIIAMSLVYANIPHGFNNLLVVGITCLLYTSLCCVLGEKFNMIEDTTNSKMKNMSLQIFFQSALICAINQVASIIYVIMNFVDVPLWIIMMGHVLWQFGHGAPVLIYLCLNRTLRSGLLRRLGLRRVRIGHMERGSINFTKTASN</sequence>
<feature type="transmembrane region" description="Helical" evidence="1">
    <location>
        <begin position="72"/>
        <end position="95"/>
    </location>
</feature>
<keyword evidence="1" id="KW-0812">Transmembrane</keyword>
<dbReference type="GeneID" id="182838"/>
<dbReference type="SUPFAM" id="SSF81321">
    <property type="entry name" value="Family A G protein-coupled receptor-like"/>
    <property type="match status" value="1"/>
</dbReference>
<gene>
    <name evidence="2 4" type="primary">srt-28</name>
    <name evidence="4" type="ORF">C24B9.4</name>
    <name evidence="2" type="ORF">CELE_C24B9.4</name>
</gene>
<dbReference type="PANTHER" id="PTHR23021">
    <property type="entry name" value="SERPENTINE RECEPTOR, CLASS T"/>
    <property type="match status" value="1"/>
</dbReference>
<dbReference type="Pfam" id="PF10321">
    <property type="entry name" value="7TM_GPCR_Srt"/>
    <property type="match status" value="1"/>
</dbReference>
<accession>B1GRL3</accession>
<feature type="transmembrane region" description="Helical" evidence="1">
    <location>
        <begin position="107"/>
        <end position="132"/>
    </location>
</feature>
<feature type="transmembrane region" description="Helical" evidence="1">
    <location>
        <begin position="138"/>
        <end position="159"/>
    </location>
</feature>
<reference evidence="2 3" key="1">
    <citation type="journal article" date="1998" name="Science">
        <title>Genome sequence of the nematode C. elegans: a platform for investigating biology.</title>
        <authorList>
            <consortium name="The C. elegans sequencing consortium"/>
            <person name="Sulson J.E."/>
            <person name="Waterston R."/>
        </authorList>
    </citation>
    <scope>NUCLEOTIDE SEQUENCE [LARGE SCALE GENOMIC DNA]</scope>
    <source>
        <strain evidence="2 3">Bristol N2</strain>
    </source>
</reference>
<dbReference type="KEGG" id="cel:CELE_C24B9.4"/>
<dbReference type="CTD" id="182838"/>
<proteinExistence type="predicted"/>